<gene>
    <name evidence="3" type="ORF">DW137_09870</name>
</gene>
<keyword evidence="2" id="KW-1133">Transmembrane helix</keyword>
<keyword evidence="2" id="KW-0472">Membrane</keyword>
<feature type="region of interest" description="Disordered" evidence="1">
    <location>
        <begin position="339"/>
        <end position="398"/>
    </location>
</feature>
<accession>A0A415C3H4</accession>
<evidence type="ECO:0000256" key="1">
    <source>
        <dbReference type="SAM" id="MobiDB-lite"/>
    </source>
</evidence>
<sequence length="398" mass="42063">MDFDQKERKNRVEWDAVKATWRKARKWKLIIILFVIVGLVSPVISVRMVNIVTEMGQTLGSKYRELNADKPGRQAALQAVNSWLTGDQSGFRAGISNLWWDDATKVGEKSDTSALSTGDGQTTEYWSHRMSFTDLADGETRDVTQLVAITGGVATAVGEPTILPQQVTTNTNQSFQPTGYQQVDQPQSFTNVAAAWAKAYAGKDSAAFTVLVGDPDASHMYQPANIGVAKNTTVNWMVACTKGGQPTDKKNKEQNPAWGCASISITFDPYPITVKSDGTSDPSQPSVSDDVNNSRSVKTSVTVLVKNPTLGSAKIVDWGADGSLSTLSPYANAVDKSLISSSGDSSDESDTGTDSTSGMTGDSATMPPASGTGGDTGSTSSDTGSTPSGEDATSIQGE</sequence>
<dbReference type="AlphaFoldDB" id="A0A415C3H4"/>
<dbReference type="EMBL" id="QRLR01000006">
    <property type="protein sequence ID" value="RHJ22115.1"/>
    <property type="molecule type" value="Genomic_DNA"/>
</dbReference>
<feature type="compositionally biased region" description="Polar residues" evidence="1">
    <location>
        <begin position="387"/>
        <end position="398"/>
    </location>
</feature>
<feature type="region of interest" description="Disordered" evidence="1">
    <location>
        <begin position="272"/>
        <end position="297"/>
    </location>
</feature>
<protein>
    <submittedName>
        <fullName evidence="3">Uncharacterized protein</fullName>
    </submittedName>
</protein>
<evidence type="ECO:0000256" key="2">
    <source>
        <dbReference type="SAM" id="Phobius"/>
    </source>
</evidence>
<feature type="compositionally biased region" description="Low complexity" evidence="1">
    <location>
        <begin position="352"/>
        <end position="363"/>
    </location>
</feature>
<reference evidence="3 4" key="1">
    <citation type="submission" date="2018-08" db="EMBL/GenBank/DDBJ databases">
        <title>A genome reference for cultivated species of the human gut microbiota.</title>
        <authorList>
            <person name="Zou Y."/>
            <person name="Xue W."/>
            <person name="Luo G."/>
        </authorList>
    </citation>
    <scope>NUCLEOTIDE SEQUENCE [LARGE SCALE GENOMIC DNA]</scope>
    <source>
        <strain evidence="3 4">AM12-10</strain>
    </source>
</reference>
<evidence type="ECO:0000313" key="4">
    <source>
        <dbReference type="Proteomes" id="UP000283727"/>
    </source>
</evidence>
<feature type="compositionally biased region" description="Low complexity" evidence="1">
    <location>
        <begin position="377"/>
        <end position="386"/>
    </location>
</feature>
<organism evidence="3 4">
    <name type="scientific">Bifidobacterium bifidum</name>
    <dbReference type="NCBI Taxonomy" id="1681"/>
    <lineage>
        <taxon>Bacteria</taxon>
        <taxon>Bacillati</taxon>
        <taxon>Actinomycetota</taxon>
        <taxon>Actinomycetes</taxon>
        <taxon>Bifidobacteriales</taxon>
        <taxon>Bifidobacteriaceae</taxon>
        <taxon>Bifidobacterium</taxon>
    </lineage>
</organism>
<feature type="compositionally biased region" description="Low complexity" evidence="1">
    <location>
        <begin position="280"/>
        <end position="297"/>
    </location>
</feature>
<keyword evidence="2" id="KW-0812">Transmembrane</keyword>
<dbReference type="Proteomes" id="UP000283727">
    <property type="component" value="Unassembled WGS sequence"/>
</dbReference>
<proteinExistence type="predicted"/>
<feature type="transmembrane region" description="Helical" evidence="2">
    <location>
        <begin position="29"/>
        <end position="49"/>
    </location>
</feature>
<name>A0A415C3H4_BIFBI</name>
<evidence type="ECO:0000313" key="3">
    <source>
        <dbReference type="EMBL" id="RHJ22115.1"/>
    </source>
</evidence>
<comment type="caution">
    <text evidence="3">The sequence shown here is derived from an EMBL/GenBank/DDBJ whole genome shotgun (WGS) entry which is preliminary data.</text>
</comment>